<reference evidence="1" key="1">
    <citation type="submission" date="2020-04" db="EMBL/GenBank/DDBJ databases">
        <authorList>
            <person name="Alioto T."/>
            <person name="Alioto T."/>
            <person name="Gomez Garrido J."/>
        </authorList>
    </citation>
    <scope>NUCLEOTIDE SEQUENCE</scope>
    <source>
        <strain evidence="1">A484AB</strain>
    </source>
</reference>
<name>A0A7D9JQI0_PARCT</name>
<gene>
    <name evidence="1" type="ORF">PACLA_8A047925</name>
</gene>
<proteinExistence type="predicted"/>
<evidence type="ECO:0000313" key="1">
    <source>
        <dbReference type="EMBL" id="CAB4033569.1"/>
    </source>
</evidence>
<comment type="caution">
    <text evidence="1">The sequence shown here is derived from an EMBL/GenBank/DDBJ whole genome shotgun (WGS) entry which is preliminary data.</text>
</comment>
<keyword evidence="2" id="KW-1185">Reference proteome</keyword>
<evidence type="ECO:0000313" key="2">
    <source>
        <dbReference type="Proteomes" id="UP001152795"/>
    </source>
</evidence>
<dbReference type="EMBL" id="CACRXK020019368">
    <property type="protein sequence ID" value="CAB4033569.1"/>
    <property type="molecule type" value="Genomic_DNA"/>
</dbReference>
<sequence>MGICALELRNHKDLNFVAGSGEFRPIDALVQLSFAIADTSQYVCRKCRGSLKLWVQARHKANKIEKELEEIYAKSTSDSRKVAFVSHSIPNQHEKHEPVTECKAVQTNLSFPIETESSTSDTVAYVHVCWPSGYRSRRLPPDLTQLAIHLLRTQNKNMAKFALKHPLIRAHIITFIEKEINKECQEMCRETVKVQASGNDIPVETEPKSRRNIFAFPLSTSGKRCQMMTTKLQEQRNL</sequence>
<dbReference type="Proteomes" id="UP001152795">
    <property type="component" value="Unassembled WGS sequence"/>
</dbReference>
<accession>A0A7D9JQI0</accession>
<organism evidence="1 2">
    <name type="scientific">Paramuricea clavata</name>
    <name type="common">Red gorgonian</name>
    <name type="synonym">Violescent sea-whip</name>
    <dbReference type="NCBI Taxonomy" id="317549"/>
    <lineage>
        <taxon>Eukaryota</taxon>
        <taxon>Metazoa</taxon>
        <taxon>Cnidaria</taxon>
        <taxon>Anthozoa</taxon>
        <taxon>Octocorallia</taxon>
        <taxon>Malacalcyonacea</taxon>
        <taxon>Plexauridae</taxon>
        <taxon>Paramuricea</taxon>
    </lineage>
</organism>
<protein>
    <submittedName>
        <fullName evidence="1">Uncharacterized protein</fullName>
    </submittedName>
</protein>
<dbReference type="AlphaFoldDB" id="A0A7D9JQI0"/>